<comment type="caution">
    <text evidence="1">The sequence shown here is derived from an EMBL/GenBank/DDBJ whole genome shotgun (WGS) entry which is preliminary data.</text>
</comment>
<reference evidence="1" key="1">
    <citation type="journal article" date="2014" name="Front. Microbiol.">
        <title>High frequency of phylogenetically diverse reductive dehalogenase-homologous genes in deep subseafloor sedimentary metagenomes.</title>
        <authorList>
            <person name="Kawai M."/>
            <person name="Futagami T."/>
            <person name="Toyoda A."/>
            <person name="Takaki Y."/>
            <person name="Nishi S."/>
            <person name="Hori S."/>
            <person name="Arai W."/>
            <person name="Tsubouchi T."/>
            <person name="Morono Y."/>
            <person name="Uchiyama I."/>
            <person name="Ito T."/>
            <person name="Fujiyama A."/>
            <person name="Inagaki F."/>
            <person name="Takami H."/>
        </authorList>
    </citation>
    <scope>NUCLEOTIDE SEQUENCE</scope>
    <source>
        <strain evidence="1">Expedition CK06-06</strain>
    </source>
</reference>
<protein>
    <submittedName>
        <fullName evidence="1">Uncharacterized protein</fullName>
    </submittedName>
</protein>
<accession>X0V175</accession>
<sequence length="31" mass="3597">KIVAYIRVDDDLSNWIEETTTLVSSKPDYPK</sequence>
<evidence type="ECO:0000313" key="1">
    <source>
        <dbReference type="EMBL" id="GAG11835.1"/>
    </source>
</evidence>
<name>X0V175_9ZZZZ</name>
<dbReference type="EMBL" id="BARS01027432">
    <property type="protein sequence ID" value="GAG11835.1"/>
    <property type="molecule type" value="Genomic_DNA"/>
</dbReference>
<proteinExistence type="predicted"/>
<organism evidence="1">
    <name type="scientific">marine sediment metagenome</name>
    <dbReference type="NCBI Taxonomy" id="412755"/>
    <lineage>
        <taxon>unclassified sequences</taxon>
        <taxon>metagenomes</taxon>
        <taxon>ecological metagenomes</taxon>
    </lineage>
</organism>
<dbReference type="AlphaFoldDB" id="X0V175"/>
<feature type="non-terminal residue" evidence="1">
    <location>
        <position position="1"/>
    </location>
</feature>
<gene>
    <name evidence="1" type="ORF">S01H1_43095</name>
</gene>